<keyword evidence="4" id="KW-1185">Reference proteome</keyword>
<feature type="compositionally biased region" description="Basic and acidic residues" evidence="2">
    <location>
        <begin position="304"/>
        <end position="316"/>
    </location>
</feature>
<feature type="compositionally biased region" description="Basic and acidic residues" evidence="2">
    <location>
        <begin position="138"/>
        <end position="162"/>
    </location>
</feature>
<evidence type="ECO:0000313" key="3">
    <source>
        <dbReference type="EMBL" id="KAK6168801.1"/>
    </source>
</evidence>
<dbReference type="AlphaFoldDB" id="A0AAN8GDA5"/>
<evidence type="ECO:0000313" key="4">
    <source>
        <dbReference type="Proteomes" id="UP001347796"/>
    </source>
</evidence>
<feature type="coiled-coil region" evidence="1">
    <location>
        <begin position="242"/>
        <end position="269"/>
    </location>
</feature>
<protein>
    <submittedName>
        <fullName evidence="3">Uncharacterized protein</fullName>
    </submittedName>
</protein>
<feature type="compositionally biased region" description="Basic and acidic residues" evidence="2">
    <location>
        <begin position="429"/>
        <end position="444"/>
    </location>
</feature>
<feature type="region of interest" description="Disordered" evidence="2">
    <location>
        <begin position="422"/>
        <end position="444"/>
    </location>
</feature>
<evidence type="ECO:0000256" key="2">
    <source>
        <dbReference type="SAM" id="MobiDB-lite"/>
    </source>
</evidence>
<dbReference type="EMBL" id="JAZGQO010000015">
    <property type="protein sequence ID" value="KAK6168801.1"/>
    <property type="molecule type" value="Genomic_DNA"/>
</dbReference>
<feature type="coiled-coil region" evidence="1">
    <location>
        <begin position="473"/>
        <end position="612"/>
    </location>
</feature>
<evidence type="ECO:0000256" key="1">
    <source>
        <dbReference type="SAM" id="Coils"/>
    </source>
</evidence>
<keyword evidence="1" id="KW-0175">Coiled coil</keyword>
<accession>A0AAN8GDA5</accession>
<gene>
    <name evidence="3" type="ORF">SNE40_019978</name>
</gene>
<feature type="compositionally biased region" description="Basic residues" evidence="2">
    <location>
        <begin position="317"/>
        <end position="333"/>
    </location>
</feature>
<reference evidence="3 4" key="1">
    <citation type="submission" date="2024-01" db="EMBL/GenBank/DDBJ databases">
        <title>The genome of the rayed Mediterranean limpet Patella caerulea (Linnaeus, 1758).</title>
        <authorList>
            <person name="Anh-Thu Weber A."/>
            <person name="Halstead-Nussloch G."/>
        </authorList>
    </citation>
    <scope>NUCLEOTIDE SEQUENCE [LARGE SCALE GENOMIC DNA]</scope>
    <source>
        <strain evidence="3">AATW-2023a</strain>
        <tissue evidence="3">Whole specimen</tissue>
    </source>
</reference>
<feature type="region of interest" description="Disordered" evidence="2">
    <location>
        <begin position="138"/>
        <end position="175"/>
    </location>
</feature>
<name>A0AAN8GDA5_PATCE</name>
<organism evidence="3 4">
    <name type="scientific">Patella caerulea</name>
    <name type="common">Rayed Mediterranean limpet</name>
    <dbReference type="NCBI Taxonomy" id="87958"/>
    <lineage>
        <taxon>Eukaryota</taxon>
        <taxon>Metazoa</taxon>
        <taxon>Spiralia</taxon>
        <taxon>Lophotrochozoa</taxon>
        <taxon>Mollusca</taxon>
        <taxon>Gastropoda</taxon>
        <taxon>Patellogastropoda</taxon>
        <taxon>Patelloidea</taxon>
        <taxon>Patellidae</taxon>
        <taxon>Patella</taxon>
    </lineage>
</organism>
<feature type="coiled-coil region" evidence="1">
    <location>
        <begin position="87"/>
        <end position="132"/>
    </location>
</feature>
<dbReference type="Proteomes" id="UP001347796">
    <property type="component" value="Unassembled WGS sequence"/>
</dbReference>
<feature type="region of interest" description="Disordered" evidence="2">
    <location>
        <begin position="304"/>
        <end position="339"/>
    </location>
</feature>
<proteinExistence type="predicted"/>
<sequence length="710" mass="83801">MSPDSSDLSSANVNNSGIEIFEAWSIASNKPSIGNIHDVLSKQQKQQGDEDNSYLALYHNDGTESEKSVSFVFVHDNSTSESMSVGKRNIEEDLADLERRRRRNKLLYGFLYDNYEDEKDDFKEKAKEAGEKEMEFIRIIEEDSAMETRRDDSPKQKKDNAKPKKQRKRSSAEKKYVQALNITSVAPQQNKLIENLEEIPEENTGPWVHPNQQFFPDGPLPKFVVPNEERVLPSHLEEMLNRRSASKSAEELEQELSQMQNIMNKEMAGPSMLVDEGEEGLTEEELKLAQELLQERVKEVSSKIFHTGKEDEEMKPNKKNGKNKSGKGKRRSKKIVEAEPLDRKKSYAIERESIREQRRLEKEGRLKEMKELQVKIMSRQIERKTKQDEAEHRVRELADEQLALQEEATAIKRDEEEARQQLAAIRQTQRAERDARRKAEQERRRQLVIARRQKEKEMRERARQKELEMLERIGDAETRRKLIEEEENKMEEEERLALQSLEEELNEQQLLLEEEEIRVRKLEREIDEEAMQRLIVEREAAERKQEELRDEEQRIRREEELQRQNILLEEERLIEEQRLKQLEDQEKIEHEKQRLEKLQKLEEEAREEMRIELYQKKDWAVKRREINLERRAHHDVLGYGHGLTRPWVFSYFALCPSASYNKTIDNEPFSGKGFQVSLKMKTKETAHNTQISNIESELPAIIEGGSQLHM</sequence>
<comment type="caution">
    <text evidence="3">The sequence shown here is derived from an EMBL/GenBank/DDBJ whole genome shotgun (WGS) entry which is preliminary data.</text>
</comment>